<dbReference type="GO" id="GO:0046982">
    <property type="term" value="F:protein heterodimerization activity"/>
    <property type="evidence" value="ECO:0007669"/>
    <property type="project" value="InterPro"/>
</dbReference>
<accession>A0A0N5ADM1</accession>
<dbReference type="STRING" id="451379.A0A0N5ADM1"/>
<sequence length="148" mass="17157">MLHQTSAYLFPPKQCFNTEKRINKFWEDKVKMIETMKLPLARVKKVMKLDDQVKEQMISVDVPVLMSKACEMLCERLTLAAWRVTESGKRKTLVKSDIAEAVAADDKLDFLVDIVPRPERHRKIEGRVYLADSSPYVRSLLILSVKMF</sequence>
<keyword evidence="5" id="KW-0539">Nucleus</keyword>
<keyword evidence="4" id="KW-0804">Transcription</keyword>
<protein>
    <submittedName>
        <fullName evidence="9">CBFD_NFYB_HMF domain-containing protein</fullName>
    </submittedName>
</protein>
<evidence type="ECO:0000256" key="6">
    <source>
        <dbReference type="ARBA" id="ARBA00038129"/>
    </source>
</evidence>
<feature type="domain" description="Transcription factor CBF/NF-Y/archaeal histone" evidence="7">
    <location>
        <begin position="36"/>
        <end position="102"/>
    </location>
</feature>
<organism evidence="8 9">
    <name type="scientific">Syphacia muris</name>
    <dbReference type="NCBI Taxonomy" id="451379"/>
    <lineage>
        <taxon>Eukaryota</taxon>
        <taxon>Metazoa</taxon>
        <taxon>Ecdysozoa</taxon>
        <taxon>Nematoda</taxon>
        <taxon>Chromadorea</taxon>
        <taxon>Rhabditida</taxon>
        <taxon>Spirurina</taxon>
        <taxon>Oxyuridomorpha</taxon>
        <taxon>Oxyuroidea</taxon>
        <taxon>Oxyuridae</taxon>
        <taxon>Syphacia</taxon>
    </lineage>
</organism>
<comment type="similarity">
    <text evidence="6">Belongs to the NFYC/HAP5 subunit family.</text>
</comment>
<dbReference type="WBParaSite" id="SMUV_0000228201-mRNA-1">
    <property type="protein sequence ID" value="SMUV_0000228201-mRNA-1"/>
    <property type="gene ID" value="SMUV_0000228201"/>
</dbReference>
<dbReference type="AlphaFoldDB" id="A0A0N5ADM1"/>
<dbReference type="InterPro" id="IPR009072">
    <property type="entry name" value="Histone-fold"/>
</dbReference>
<evidence type="ECO:0000256" key="2">
    <source>
        <dbReference type="ARBA" id="ARBA00023015"/>
    </source>
</evidence>
<evidence type="ECO:0000256" key="1">
    <source>
        <dbReference type="ARBA" id="ARBA00004123"/>
    </source>
</evidence>
<dbReference type="Pfam" id="PF00808">
    <property type="entry name" value="CBFD_NFYB_HMF"/>
    <property type="match status" value="1"/>
</dbReference>
<keyword evidence="2" id="KW-0805">Transcription regulation</keyword>
<dbReference type="Proteomes" id="UP000046393">
    <property type="component" value="Unplaced"/>
</dbReference>
<evidence type="ECO:0000256" key="3">
    <source>
        <dbReference type="ARBA" id="ARBA00023125"/>
    </source>
</evidence>
<reference evidence="9" key="1">
    <citation type="submission" date="2017-02" db="UniProtKB">
        <authorList>
            <consortium name="WormBaseParasite"/>
        </authorList>
    </citation>
    <scope>IDENTIFICATION</scope>
</reference>
<dbReference type="SUPFAM" id="SSF47113">
    <property type="entry name" value="Histone-fold"/>
    <property type="match status" value="1"/>
</dbReference>
<dbReference type="PANTHER" id="PTHR10252">
    <property type="entry name" value="HISTONE-LIKE TRANSCRIPTION FACTOR CCAAT-RELATED"/>
    <property type="match status" value="1"/>
</dbReference>
<comment type="subcellular location">
    <subcellularLocation>
        <location evidence="1">Nucleus</location>
    </subcellularLocation>
</comment>
<evidence type="ECO:0000313" key="8">
    <source>
        <dbReference type="Proteomes" id="UP000046393"/>
    </source>
</evidence>
<evidence type="ECO:0000256" key="5">
    <source>
        <dbReference type="ARBA" id="ARBA00023242"/>
    </source>
</evidence>
<dbReference type="GO" id="GO:0003677">
    <property type="term" value="F:DNA binding"/>
    <property type="evidence" value="ECO:0007669"/>
    <property type="project" value="UniProtKB-KW"/>
</dbReference>
<proteinExistence type="inferred from homology"/>
<dbReference type="FunFam" id="1.10.20.10:FF:000062">
    <property type="entry name" value="Nuclear transcription factor Y subunit C"/>
    <property type="match status" value="1"/>
</dbReference>
<dbReference type="CDD" id="cd22908">
    <property type="entry name" value="HFD_NFYC-like"/>
    <property type="match status" value="1"/>
</dbReference>
<name>A0A0N5ADM1_9BILA</name>
<dbReference type="Gene3D" id="1.10.20.10">
    <property type="entry name" value="Histone, subunit A"/>
    <property type="match status" value="1"/>
</dbReference>
<dbReference type="InterPro" id="IPR003958">
    <property type="entry name" value="CBFA_NFYB_domain"/>
</dbReference>
<evidence type="ECO:0000259" key="7">
    <source>
        <dbReference type="Pfam" id="PF00808"/>
    </source>
</evidence>
<dbReference type="InterPro" id="IPR050568">
    <property type="entry name" value="Transcr_DNA_Rep_Reg"/>
</dbReference>
<evidence type="ECO:0000313" key="9">
    <source>
        <dbReference type="WBParaSite" id="SMUV_0000228201-mRNA-1"/>
    </source>
</evidence>
<evidence type="ECO:0000256" key="4">
    <source>
        <dbReference type="ARBA" id="ARBA00023163"/>
    </source>
</evidence>
<keyword evidence="3" id="KW-0238">DNA-binding</keyword>
<dbReference type="GO" id="GO:0005634">
    <property type="term" value="C:nucleus"/>
    <property type="evidence" value="ECO:0007669"/>
    <property type="project" value="UniProtKB-SubCell"/>
</dbReference>
<keyword evidence="8" id="KW-1185">Reference proteome</keyword>